<name>A0ABV5NQD9_9ACTN</name>
<comment type="catalytic activity">
    <reaction evidence="1">
        <text>a myo-inositol phosphate + H2O = myo-inositol + phosphate</text>
        <dbReference type="Rhea" id="RHEA:24056"/>
        <dbReference type="ChEBI" id="CHEBI:15377"/>
        <dbReference type="ChEBI" id="CHEBI:17268"/>
        <dbReference type="ChEBI" id="CHEBI:43474"/>
        <dbReference type="ChEBI" id="CHEBI:84139"/>
        <dbReference type="EC" id="3.1.3.25"/>
    </reaction>
</comment>
<sequence length="278" mass="29509">MTIDTRTLLPIAERAVSIASEIIRIKAPGVITAKGDRDMATEVDYAVEHAVREFLARETPEIGFLGEEEGGSRLGDGLMWALDPVDGTANFLHGIPLCGVSLGLVDKDAPTLGVIDLPFLDLRYAAAEEAGAAVNGSAIRVGDARDLRSAIVAIGDYAVGENAEERNRPRFALTEELAARVQRIRMFGSAAVDLAWVAHGRIDAAIMLSNNPWDTAAGVIIAREAGATVIDLDGSPHSMTAQATIAASPKLVADLVELIAEARKAGVFDRVFDRKIAE</sequence>
<evidence type="ECO:0000256" key="4">
    <source>
        <dbReference type="ARBA" id="ARBA00022801"/>
    </source>
</evidence>
<keyword evidence="4" id="KW-0378">Hydrolase</keyword>
<dbReference type="EC" id="3.1.3.25" evidence="2"/>
<reference evidence="6 7" key="1">
    <citation type="submission" date="2024-09" db="EMBL/GenBank/DDBJ databases">
        <authorList>
            <person name="Sun Q."/>
            <person name="Mori K."/>
        </authorList>
    </citation>
    <scope>NUCLEOTIDE SEQUENCE [LARGE SCALE GENOMIC DNA]</scope>
    <source>
        <strain evidence="6 7">JCM 3324</strain>
    </source>
</reference>
<dbReference type="Proteomes" id="UP001589568">
    <property type="component" value="Unassembled WGS sequence"/>
</dbReference>
<evidence type="ECO:0000313" key="7">
    <source>
        <dbReference type="Proteomes" id="UP001589568"/>
    </source>
</evidence>
<evidence type="ECO:0000256" key="5">
    <source>
        <dbReference type="ARBA" id="ARBA00022842"/>
    </source>
</evidence>
<dbReference type="Gene3D" id="3.30.540.10">
    <property type="entry name" value="Fructose-1,6-Bisphosphatase, subunit A, domain 1"/>
    <property type="match status" value="1"/>
</dbReference>
<dbReference type="PRINTS" id="PR00377">
    <property type="entry name" value="IMPHPHTASES"/>
</dbReference>
<dbReference type="CDD" id="cd01637">
    <property type="entry name" value="IMPase_like"/>
    <property type="match status" value="1"/>
</dbReference>
<dbReference type="InterPro" id="IPR020550">
    <property type="entry name" value="Inositol_monophosphatase_CS"/>
</dbReference>
<dbReference type="Pfam" id="PF00459">
    <property type="entry name" value="Inositol_P"/>
    <property type="match status" value="1"/>
</dbReference>
<dbReference type="InterPro" id="IPR020583">
    <property type="entry name" value="Inositol_monoP_metal-BS"/>
</dbReference>
<dbReference type="PANTHER" id="PTHR20854">
    <property type="entry name" value="INOSITOL MONOPHOSPHATASE"/>
    <property type="match status" value="1"/>
</dbReference>
<keyword evidence="5" id="KW-0460">Magnesium</keyword>
<evidence type="ECO:0000256" key="1">
    <source>
        <dbReference type="ARBA" id="ARBA00001033"/>
    </source>
</evidence>
<dbReference type="Gene3D" id="3.40.190.80">
    <property type="match status" value="1"/>
</dbReference>
<dbReference type="InterPro" id="IPR000760">
    <property type="entry name" value="Inositol_monophosphatase-like"/>
</dbReference>
<dbReference type="PROSITE" id="PS00630">
    <property type="entry name" value="IMP_2"/>
    <property type="match status" value="1"/>
</dbReference>
<organism evidence="6 7">
    <name type="scientific">Nonomuraea salmonea</name>
    <dbReference type="NCBI Taxonomy" id="46181"/>
    <lineage>
        <taxon>Bacteria</taxon>
        <taxon>Bacillati</taxon>
        <taxon>Actinomycetota</taxon>
        <taxon>Actinomycetes</taxon>
        <taxon>Streptosporangiales</taxon>
        <taxon>Streptosporangiaceae</taxon>
        <taxon>Nonomuraea</taxon>
    </lineage>
</organism>
<dbReference type="PANTHER" id="PTHR20854:SF4">
    <property type="entry name" value="INOSITOL-1-MONOPHOSPHATASE-RELATED"/>
    <property type="match status" value="1"/>
</dbReference>
<dbReference type="PROSITE" id="PS00629">
    <property type="entry name" value="IMP_1"/>
    <property type="match status" value="1"/>
</dbReference>
<comment type="caution">
    <text evidence="6">The sequence shown here is derived from an EMBL/GenBank/DDBJ whole genome shotgun (WGS) entry which is preliminary data.</text>
</comment>
<proteinExistence type="predicted"/>
<evidence type="ECO:0000256" key="3">
    <source>
        <dbReference type="ARBA" id="ARBA00022723"/>
    </source>
</evidence>
<protein>
    <recommendedName>
        <fullName evidence="2">inositol-phosphate phosphatase</fullName>
        <ecNumber evidence="2">3.1.3.25</ecNumber>
    </recommendedName>
</protein>
<keyword evidence="7" id="KW-1185">Reference proteome</keyword>
<accession>A0ABV5NQD9</accession>
<dbReference type="SUPFAM" id="SSF56655">
    <property type="entry name" value="Carbohydrate phosphatase"/>
    <property type="match status" value="1"/>
</dbReference>
<dbReference type="RefSeq" id="WP_379483866.1">
    <property type="nucleotide sequence ID" value="NZ_JBHMCF010000026.1"/>
</dbReference>
<keyword evidence="3" id="KW-0479">Metal-binding</keyword>
<evidence type="ECO:0000256" key="2">
    <source>
        <dbReference type="ARBA" id="ARBA00013106"/>
    </source>
</evidence>
<dbReference type="EMBL" id="JBHMCF010000026">
    <property type="protein sequence ID" value="MFB9472527.1"/>
    <property type="molecule type" value="Genomic_DNA"/>
</dbReference>
<evidence type="ECO:0000313" key="6">
    <source>
        <dbReference type="EMBL" id="MFB9472527.1"/>
    </source>
</evidence>
<gene>
    <name evidence="6" type="ORF">ACFFR3_23710</name>
</gene>